<keyword evidence="3" id="KW-1185">Reference proteome</keyword>
<dbReference type="RefSeq" id="WP_148133691.1">
    <property type="nucleotide sequence ID" value="NZ_CP017634.1"/>
</dbReference>
<dbReference type="InterPro" id="IPR008894">
    <property type="entry name" value="QdtA_cupin_dom"/>
</dbReference>
<dbReference type="SUPFAM" id="SSF51182">
    <property type="entry name" value="RmlC-like cupins"/>
    <property type="match status" value="1"/>
</dbReference>
<feature type="domain" description="Sugar 3,4-ketoisomerase QdtA cupin" evidence="1">
    <location>
        <begin position="3"/>
        <end position="132"/>
    </location>
</feature>
<protein>
    <recommendedName>
        <fullName evidence="1">Sugar 3,4-ketoisomerase QdtA cupin domain-containing protein</fullName>
    </recommendedName>
</protein>
<dbReference type="EMBL" id="CP017634">
    <property type="protein sequence ID" value="ATW24493.1"/>
    <property type="molecule type" value="Genomic_DNA"/>
</dbReference>
<proteinExistence type="predicted"/>
<sequence length="143" mass="16884">MTNTAILSLSTHGNPTTGYLSFFELHKEIPFHIKRIYYTYNVPVNTKRGMHAHKKLKQILWCPYGIIEVFLNDGTKTETYLLDVPEKALLIGNGIWHDMHWKKEGSVLCVAASDYYYEEDYIRDYNEFLRNVQDGYWKNENKL</sequence>
<dbReference type="OrthoDB" id="9795513at2"/>
<dbReference type="InterPro" id="IPR014710">
    <property type="entry name" value="RmlC-like_jellyroll"/>
</dbReference>
<accession>A0A3G1KPU2</accession>
<dbReference type="Pfam" id="PF05523">
    <property type="entry name" value="FdtA"/>
    <property type="match status" value="1"/>
</dbReference>
<evidence type="ECO:0000259" key="1">
    <source>
        <dbReference type="Pfam" id="PF05523"/>
    </source>
</evidence>
<dbReference type="Gene3D" id="2.60.120.10">
    <property type="entry name" value="Jelly Rolls"/>
    <property type="match status" value="1"/>
</dbReference>
<dbReference type="CDD" id="cd20292">
    <property type="entry name" value="cupin_QdtA-like"/>
    <property type="match status" value="1"/>
</dbReference>
<dbReference type="InterPro" id="IPR011051">
    <property type="entry name" value="RmlC_Cupin_sf"/>
</dbReference>
<name>A0A3G1KPU2_FORW1</name>
<dbReference type="AlphaFoldDB" id="A0A3G1KPU2"/>
<dbReference type="KEGG" id="fwa:DCMF_06605"/>
<dbReference type="Proteomes" id="UP000323521">
    <property type="component" value="Chromosome"/>
</dbReference>
<gene>
    <name evidence="2" type="ORF">DCMF_06605</name>
</gene>
<organism evidence="2 3">
    <name type="scientific">Formimonas warabiya</name>
    <dbReference type="NCBI Taxonomy" id="1761012"/>
    <lineage>
        <taxon>Bacteria</taxon>
        <taxon>Bacillati</taxon>
        <taxon>Bacillota</taxon>
        <taxon>Clostridia</taxon>
        <taxon>Eubacteriales</taxon>
        <taxon>Peptococcaceae</taxon>
        <taxon>Candidatus Formimonas</taxon>
    </lineage>
</organism>
<reference evidence="2 3" key="1">
    <citation type="submission" date="2016-10" db="EMBL/GenBank/DDBJ databases">
        <title>Complete Genome Sequence of Peptococcaceae strain DCMF.</title>
        <authorList>
            <person name="Edwards R.J."/>
            <person name="Holland S.I."/>
            <person name="Deshpande N.P."/>
            <person name="Wong Y.K."/>
            <person name="Ertan H."/>
            <person name="Manefield M."/>
            <person name="Russell T.L."/>
            <person name="Lee M.J."/>
        </authorList>
    </citation>
    <scope>NUCLEOTIDE SEQUENCE [LARGE SCALE GENOMIC DNA]</scope>
    <source>
        <strain evidence="2 3">DCMF</strain>
    </source>
</reference>
<evidence type="ECO:0000313" key="3">
    <source>
        <dbReference type="Proteomes" id="UP000323521"/>
    </source>
</evidence>
<evidence type="ECO:0000313" key="2">
    <source>
        <dbReference type="EMBL" id="ATW24493.1"/>
    </source>
</evidence>